<evidence type="ECO:0000313" key="2">
    <source>
        <dbReference type="Proteomes" id="UP000252558"/>
    </source>
</evidence>
<dbReference type="RefSeq" id="WP_114339412.1">
    <property type="nucleotide sequence ID" value="NZ_QPID01000011.1"/>
</dbReference>
<sequence>MSETDYPATLGSRLAEVKTQFIEALSCETAPALRKIIEQFSEQQLYHIGLYYNAGTWSYCTPFACSEQGLVAGLEQCFDEEGISDAEMKSAIRWDPSSATFLPVEGVVAALLTKTERSLSSVNDLLESLDPIYSIPAPENREQSANYKSVEEAYYDLIREVHSELHQAAVEALCCVAALPDIAEFLTSHPCILSVCSDEIDDEQFVADVIKINGRSGASRVVEDFKVKASVFGTELTEAEIQAFIAARQP</sequence>
<gene>
    <name evidence="1" type="ORF">DU002_15920</name>
</gene>
<dbReference type="EMBL" id="QPID01000011">
    <property type="protein sequence ID" value="RCU45209.1"/>
    <property type="molecule type" value="Genomic_DNA"/>
</dbReference>
<evidence type="ECO:0000313" key="1">
    <source>
        <dbReference type="EMBL" id="RCU45209.1"/>
    </source>
</evidence>
<comment type="caution">
    <text evidence="1">The sequence shown here is derived from an EMBL/GenBank/DDBJ whole genome shotgun (WGS) entry which is preliminary data.</text>
</comment>
<protein>
    <recommendedName>
        <fullName evidence="3">DUF4303 domain-containing protein</fullName>
    </recommendedName>
</protein>
<dbReference type="AlphaFoldDB" id="A0A368N7F6"/>
<accession>A0A368N7F6</accession>
<dbReference type="Proteomes" id="UP000252558">
    <property type="component" value="Unassembled WGS sequence"/>
</dbReference>
<reference evidence="1 2" key="1">
    <citation type="submission" date="2018-07" db="EMBL/GenBank/DDBJ databases">
        <title>Corallincola holothuriorum sp. nov., a new facultative anaerobe isolated from sea cucumber Apostichopus japonicus.</title>
        <authorList>
            <person name="Xia H."/>
        </authorList>
    </citation>
    <scope>NUCLEOTIDE SEQUENCE [LARGE SCALE GENOMIC DNA]</scope>
    <source>
        <strain evidence="1 2">C4</strain>
    </source>
</reference>
<keyword evidence="2" id="KW-1185">Reference proteome</keyword>
<evidence type="ECO:0008006" key="3">
    <source>
        <dbReference type="Google" id="ProtNLM"/>
    </source>
</evidence>
<name>A0A368N7F6_9GAMM</name>
<organism evidence="1 2">
    <name type="scientific">Corallincola holothuriorum</name>
    <dbReference type="NCBI Taxonomy" id="2282215"/>
    <lineage>
        <taxon>Bacteria</taxon>
        <taxon>Pseudomonadati</taxon>
        <taxon>Pseudomonadota</taxon>
        <taxon>Gammaproteobacteria</taxon>
        <taxon>Alteromonadales</taxon>
        <taxon>Psychromonadaceae</taxon>
        <taxon>Corallincola</taxon>
    </lineage>
</organism>
<proteinExistence type="predicted"/>